<proteinExistence type="predicted"/>
<name>A0A1G7N239_9BRAD</name>
<gene>
    <name evidence="1" type="ORF">SAMN05216337_106713</name>
</gene>
<evidence type="ECO:0000313" key="2">
    <source>
        <dbReference type="Proteomes" id="UP000199245"/>
    </source>
</evidence>
<dbReference type="AlphaFoldDB" id="A0A1G7N239"/>
<dbReference type="EMBL" id="FMZW01000067">
    <property type="protein sequence ID" value="SDF67380.1"/>
    <property type="molecule type" value="Genomic_DNA"/>
</dbReference>
<sequence>MLRGLAFEKLTRGQAKRTLQLWITAKVMPQMRASRNEVQAVCDFSKPNTLSHQRPWCLTVPPKRAGVSA</sequence>
<accession>A0A1G7N239</accession>
<protein>
    <submittedName>
        <fullName evidence="1">Uncharacterized protein</fullName>
    </submittedName>
</protein>
<dbReference type="Proteomes" id="UP000199245">
    <property type="component" value="Unassembled WGS sequence"/>
</dbReference>
<evidence type="ECO:0000313" key="1">
    <source>
        <dbReference type="EMBL" id="SDF67380.1"/>
    </source>
</evidence>
<organism evidence="1 2">
    <name type="scientific">Bradyrhizobium brasilense</name>
    <dbReference type="NCBI Taxonomy" id="1419277"/>
    <lineage>
        <taxon>Bacteria</taxon>
        <taxon>Pseudomonadati</taxon>
        <taxon>Pseudomonadota</taxon>
        <taxon>Alphaproteobacteria</taxon>
        <taxon>Hyphomicrobiales</taxon>
        <taxon>Nitrobacteraceae</taxon>
        <taxon>Bradyrhizobium</taxon>
    </lineage>
</organism>
<reference evidence="1 2" key="1">
    <citation type="submission" date="2016-10" db="EMBL/GenBank/DDBJ databases">
        <authorList>
            <person name="de Groot N.N."/>
        </authorList>
    </citation>
    <scope>NUCLEOTIDE SEQUENCE [LARGE SCALE GENOMIC DNA]</scope>
    <source>
        <strain evidence="1 2">R5</strain>
    </source>
</reference>